<dbReference type="EMBL" id="JQ067089">
    <property type="protein sequence ID" value="ALH23641.1"/>
    <property type="molecule type" value="Genomic_DNA"/>
</dbReference>
<feature type="transmembrane region" description="Helical" evidence="1">
    <location>
        <begin position="21"/>
        <end position="42"/>
    </location>
</feature>
<gene>
    <name evidence="2" type="ORF">PaMx28_41</name>
</gene>
<name>A0A0S0N8D6_9CAUD</name>
<dbReference type="KEGG" id="vg:26637091"/>
<evidence type="ECO:0000313" key="2">
    <source>
        <dbReference type="EMBL" id="ALH23641.1"/>
    </source>
</evidence>
<proteinExistence type="predicted"/>
<reference evidence="2 3" key="1">
    <citation type="journal article" date="2012" name="Appl. Environ. Microbiol.">
        <title>High Diversity and Novel Species of Pseudomonas aeruginosa Bacteriophages.</title>
        <authorList>
            <person name="Sepulveda-Robles O."/>
            <person name="Kameyama L."/>
            <person name="Guarneros G."/>
        </authorList>
    </citation>
    <scope>NUCLEOTIDE SEQUENCE [LARGE SCALE GENOMIC DNA]</scope>
</reference>
<protein>
    <submittedName>
        <fullName evidence="2">Uncharacterized protein</fullName>
    </submittedName>
</protein>
<organism evidence="2 3">
    <name type="scientific">Pseudomonas phage PaMx28</name>
    <dbReference type="NCBI Taxonomy" id="1175659"/>
    <lineage>
        <taxon>Viruses</taxon>
        <taxon>Duplodnaviria</taxon>
        <taxon>Heunggongvirae</taxon>
        <taxon>Uroviricota</taxon>
        <taxon>Caudoviricetes</taxon>
        <taxon>Mesyanzhinovviridae</taxon>
        <taxon>Bradleyvirinae</taxon>
        <taxon>Pamexvirus</taxon>
        <taxon>Pamexvirus PaMx28</taxon>
    </lineage>
</organism>
<keyword evidence="1" id="KW-0472">Membrane</keyword>
<keyword evidence="1" id="KW-0812">Transmembrane</keyword>
<accession>A0A0S0N8D6</accession>
<keyword evidence="1" id="KW-1133">Transmembrane helix</keyword>
<sequence length="66" mass="7255">MDKCKCDDCERDDGLGCARGLLFALPLGLLLWGLVFAVWMFLARTAVPDTPPEQFRPAPSAEVRCA</sequence>
<keyword evidence="3" id="KW-1185">Reference proteome</keyword>
<evidence type="ECO:0000256" key="1">
    <source>
        <dbReference type="SAM" id="Phobius"/>
    </source>
</evidence>
<dbReference type="Proteomes" id="UP000203193">
    <property type="component" value="Segment"/>
</dbReference>
<evidence type="ECO:0000313" key="3">
    <source>
        <dbReference type="Proteomes" id="UP000203193"/>
    </source>
</evidence>
<dbReference type="GeneID" id="26637091"/>
<dbReference type="RefSeq" id="YP_009210653.1">
    <property type="nucleotide sequence ID" value="NC_028931.1"/>
</dbReference>